<dbReference type="Gene3D" id="2.60.120.600">
    <property type="entry name" value="Domain of unknown function DUF1214, C-terminal domain"/>
    <property type="match status" value="1"/>
</dbReference>
<dbReference type="InterPro" id="IPR010679">
    <property type="entry name" value="DUF1254"/>
</dbReference>
<keyword evidence="5" id="KW-1185">Reference proteome</keyword>
<dbReference type="PANTHER" id="PTHR36509:SF2">
    <property type="entry name" value="BLL3101 PROTEIN"/>
    <property type="match status" value="1"/>
</dbReference>
<keyword evidence="1" id="KW-0732">Signal</keyword>
<feature type="domain" description="DUF1254" evidence="3">
    <location>
        <begin position="75"/>
        <end position="203"/>
    </location>
</feature>
<feature type="signal peptide" evidence="1">
    <location>
        <begin position="1"/>
        <end position="24"/>
    </location>
</feature>
<dbReference type="EMBL" id="CP000248">
    <property type="protein sequence ID" value="ABD26908.1"/>
    <property type="molecule type" value="Genomic_DNA"/>
</dbReference>
<dbReference type="Gene3D" id="2.60.40.1610">
    <property type="entry name" value="Domain of unknown function DUF1254"/>
    <property type="match status" value="1"/>
</dbReference>
<organism evidence="4 5">
    <name type="scientific">Novosphingobium aromaticivorans (strain ATCC 700278 / DSM 12444 / CCUG 56034 / CIP 105152 / NBRC 16084 / F199)</name>
    <dbReference type="NCBI Taxonomy" id="279238"/>
    <lineage>
        <taxon>Bacteria</taxon>
        <taxon>Pseudomonadati</taxon>
        <taxon>Pseudomonadota</taxon>
        <taxon>Alphaproteobacteria</taxon>
        <taxon>Sphingomonadales</taxon>
        <taxon>Sphingomonadaceae</taxon>
        <taxon>Novosphingobium</taxon>
    </lineage>
</organism>
<accession>Q2G5G5</accession>
<dbReference type="Pfam" id="PF06742">
    <property type="entry name" value="DUF1214"/>
    <property type="match status" value="1"/>
</dbReference>
<dbReference type="AlphaFoldDB" id="Q2G5G5"/>
<reference evidence="5" key="1">
    <citation type="submission" date="2006-01" db="EMBL/GenBank/DDBJ databases">
        <title>Complete sequence of Novosphingobium aromaticivorans DSM 12444.</title>
        <authorList>
            <consortium name="US DOE Joint Genome Institute"/>
            <person name="Copeland A."/>
            <person name="Lucas S."/>
            <person name="Lapidus A."/>
            <person name="Barry K."/>
            <person name="Detter J.C."/>
            <person name="Glavina T."/>
            <person name="Hammon N."/>
            <person name="Israni S."/>
            <person name="Pitluck S."/>
            <person name="Chain P."/>
            <person name="Malfatti S."/>
            <person name="Shin M."/>
            <person name="Vergez L."/>
            <person name="Schmutz J."/>
            <person name="Larimer F."/>
            <person name="Land M."/>
            <person name="Kyrpides N."/>
            <person name="Ivanova N."/>
            <person name="Fredrickson J."/>
            <person name="Balkwill D."/>
            <person name="Romine M.F."/>
            <person name="Richardson P."/>
        </authorList>
    </citation>
    <scope>NUCLEOTIDE SEQUENCE [LARGE SCALE GENOMIC DNA]</scope>
    <source>
        <strain evidence="5">ATCC 700278 / DSM 12444 / CCUG 56034 / CIP 105152 / NBRC 16084 / F199</strain>
    </source>
</reference>
<evidence type="ECO:0000313" key="4">
    <source>
        <dbReference type="EMBL" id="ABD26908.1"/>
    </source>
</evidence>
<dbReference type="eggNOG" id="COG5361">
    <property type="taxonomic scope" value="Bacteria"/>
</dbReference>
<gene>
    <name evidence="4" type="ordered locus">Saro_2472</name>
</gene>
<name>Q2G5G5_NOVAD</name>
<evidence type="ECO:0000313" key="5">
    <source>
        <dbReference type="Proteomes" id="UP000009134"/>
    </source>
</evidence>
<feature type="chain" id="PRO_5004208332" description="DUF1254 domain-containing protein" evidence="1">
    <location>
        <begin position="25"/>
        <end position="469"/>
    </location>
</feature>
<evidence type="ECO:0000256" key="1">
    <source>
        <dbReference type="SAM" id="SignalP"/>
    </source>
</evidence>
<dbReference type="InterPro" id="IPR010621">
    <property type="entry name" value="DUF1214"/>
</dbReference>
<dbReference type="SUPFAM" id="SSF160935">
    <property type="entry name" value="VPA0735-like"/>
    <property type="match status" value="1"/>
</dbReference>
<feature type="domain" description="DUF1214" evidence="2">
    <location>
        <begin position="342"/>
        <end position="451"/>
    </location>
</feature>
<evidence type="ECO:0000259" key="2">
    <source>
        <dbReference type="Pfam" id="PF06742"/>
    </source>
</evidence>
<proteinExistence type="predicted"/>
<dbReference type="Proteomes" id="UP000009134">
    <property type="component" value="Chromosome"/>
</dbReference>
<sequence>MKTRSLVFAVAVASLVHVVLPAQARPVAQAASLTDTQIEELAYRGYVWGMPLVEAALIRKRFTLGQSAGDPGTPINAFKHRRTLSGPEMRVGVGPNNDTIYSSAWLDLATGPLIVSAPDFGRRYYTFSINLADSSSERSLGQRTHGGQLPPLFVHGPGWHGSAPPGMVDVPSSTRYVNVAGRILVRSPSEYDEVHALQDKLAVIRWADWRKGKHTPALAADQRELAHGPQGAPPELVFFHRLASVLQDWIVRPEDRAMIAELSRLEITQKDGFRPGRLAAGQLAALARGFVRAREAVRLASLRLGVERNGWTTNYRGPRFGSDLMLRAAVAKDQIFVAVPEEAIYPIAQVDAAGIRLDGAHRYRICFGSGQLPPVDAFWSITAYDDTGFMIPNAVHRYSVGDRTDGLVADKDGGVTIEVGATAPVDGATVNWLPVAADAPFYLMMRLYRPQGSALEQVWVPPAIRRVDQ</sequence>
<dbReference type="HOGENOM" id="CLU_027269_1_1_5"/>
<dbReference type="PANTHER" id="PTHR36509">
    <property type="entry name" value="BLL3101 PROTEIN"/>
    <property type="match status" value="1"/>
</dbReference>
<dbReference type="Pfam" id="PF06863">
    <property type="entry name" value="DUF1254"/>
    <property type="match status" value="1"/>
</dbReference>
<dbReference type="STRING" id="279238.Saro_2472"/>
<evidence type="ECO:0000259" key="3">
    <source>
        <dbReference type="Pfam" id="PF06863"/>
    </source>
</evidence>
<protein>
    <recommendedName>
        <fullName evidence="6">DUF1254 domain-containing protein</fullName>
    </recommendedName>
</protein>
<dbReference type="InterPro" id="IPR037049">
    <property type="entry name" value="DUF1214_C_sf"/>
</dbReference>
<evidence type="ECO:0008006" key="6">
    <source>
        <dbReference type="Google" id="ProtNLM"/>
    </source>
</evidence>
<dbReference type="KEGG" id="nar:Saro_2472"/>
<dbReference type="InterPro" id="IPR037050">
    <property type="entry name" value="DUF1254_sf"/>
</dbReference>